<dbReference type="AlphaFoldDB" id="A0A2U2AI16"/>
<evidence type="ECO:0000256" key="4">
    <source>
        <dbReference type="ARBA" id="ARBA00022679"/>
    </source>
</evidence>
<dbReference type="RefSeq" id="WP_109236887.1">
    <property type="nucleotide sequence ID" value="NZ_BMXZ01000006.1"/>
</dbReference>
<evidence type="ECO:0000259" key="9">
    <source>
        <dbReference type="Pfam" id="PF00266"/>
    </source>
</evidence>
<comment type="similarity">
    <text evidence="2 8">Belongs to the class-V pyridoxal-phosphate-dependent aminotransferase family. Csd subfamily.</text>
</comment>
<evidence type="ECO:0000256" key="6">
    <source>
        <dbReference type="ARBA" id="ARBA00050776"/>
    </source>
</evidence>
<dbReference type="Gene3D" id="3.40.640.10">
    <property type="entry name" value="Type I PLP-dependent aspartate aminotransferase-like (Major domain)"/>
    <property type="match status" value="1"/>
</dbReference>
<feature type="domain" description="Aminotransferase class V" evidence="9">
    <location>
        <begin position="25"/>
        <end position="393"/>
    </location>
</feature>
<evidence type="ECO:0000256" key="2">
    <source>
        <dbReference type="ARBA" id="ARBA00010447"/>
    </source>
</evidence>
<gene>
    <name evidence="10" type="ORF">DC082_10265</name>
</gene>
<dbReference type="PANTHER" id="PTHR43586">
    <property type="entry name" value="CYSTEINE DESULFURASE"/>
    <property type="match status" value="1"/>
</dbReference>
<dbReference type="GO" id="GO:0030170">
    <property type="term" value="F:pyridoxal phosphate binding"/>
    <property type="evidence" value="ECO:0007669"/>
    <property type="project" value="UniProtKB-UniRule"/>
</dbReference>
<dbReference type="EMBL" id="QEWR01000008">
    <property type="protein sequence ID" value="PWD82305.1"/>
    <property type="molecule type" value="Genomic_DNA"/>
</dbReference>
<evidence type="ECO:0000313" key="11">
    <source>
        <dbReference type="Proteomes" id="UP000244948"/>
    </source>
</evidence>
<evidence type="ECO:0000256" key="1">
    <source>
        <dbReference type="ARBA" id="ARBA00001933"/>
    </source>
</evidence>
<dbReference type="InterPro" id="IPR020578">
    <property type="entry name" value="Aminotrans_V_PyrdxlP_BS"/>
</dbReference>
<evidence type="ECO:0000256" key="8">
    <source>
        <dbReference type="RuleBase" id="RU004506"/>
    </source>
</evidence>
<organism evidence="10 11">
    <name type="scientific">Ignatzschineria indica</name>
    <dbReference type="NCBI Taxonomy" id="472583"/>
    <lineage>
        <taxon>Bacteria</taxon>
        <taxon>Pseudomonadati</taxon>
        <taxon>Pseudomonadota</taxon>
        <taxon>Gammaproteobacteria</taxon>
        <taxon>Cardiobacteriales</taxon>
        <taxon>Ignatzschineriaceae</taxon>
        <taxon>Ignatzschineria</taxon>
    </lineage>
</organism>
<dbReference type="GO" id="GO:0031071">
    <property type="term" value="F:cysteine desulfurase activity"/>
    <property type="evidence" value="ECO:0007669"/>
    <property type="project" value="UniProtKB-UniRule"/>
</dbReference>
<dbReference type="InterPro" id="IPR000192">
    <property type="entry name" value="Aminotrans_V_dom"/>
</dbReference>
<keyword evidence="11" id="KW-1185">Reference proteome</keyword>
<dbReference type="Proteomes" id="UP000244948">
    <property type="component" value="Unassembled WGS sequence"/>
</dbReference>
<dbReference type="PROSITE" id="PS00595">
    <property type="entry name" value="AA_TRANSFER_CLASS_5"/>
    <property type="match status" value="1"/>
</dbReference>
<evidence type="ECO:0000256" key="5">
    <source>
        <dbReference type="ARBA" id="ARBA00022898"/>
    </source>
</evidence>
<comment type="catalytic activity">
    <reaction evidence="6 8">
        <text>(sulfur carrier)-H + L-cysteine = (sulfur carrier)-SH + L-alanine</text>
        <dbReference type="Rhea" id="RHEA:43892"/>
        <dbReference type="Rhea" id="RHEA-COMP:14737"/>
        <dbReference type="Rhea" id="RHEA-COMP:14739"/>
        <dbReference type="ChEBI" id="CHEBI:29917"/>
        <dbReference type="ChEBI" id="CHEBI:35235"/>
        <dbReference type="ChEBI" id="CHEBI:57972"/>
        <dbReference type="ChEBI" id="CHEBI:64428"/>
        <dbReference type="EC" id="2.8.1.7"/>
    </reaction>
</comment>
<evidence type="ECO:0000256" key="3">
    <source>
        <dbReference type="ARBA" id="ARBA00012239"/>
    </source>
</evidence>
<dbReference type="InterPro" id="IPR015421">
    <property type="entry name" value="PyrdxlP-dep_Trfase_major"/>
</dbReference>
<keyword evidence="4 8" id="KW-0808">Transferase</keyword>
<dbReference type="InterPro" id="IPR010970">
    <property type="entry name" value="Cys_dSase_SufS"/>
</dbReference>
<dbReference type="PANTHER" id="PTHR43586:SF8">
    <property type="entry name" value="CYSTEINE DESULFURASE 1, CHLOROPLASTIC"/>
    <property type="match status" value="1"/>
</dbReference>
<dbReference type="SUPFAM" id="SSF53383">
    <property type="entry name" value="PLP-dependent transferases"/>
    <property type="match status" value="1"/>
</dbReference>
<accession>A0A2U2AI16</accession>
<comment type="caution">
    <text evidence="10">The sequence shown here is derived from an EMBL/GenBank/DDBJ whole genome shotgun (WGS) entry which is preliminary data.</text>
</comment>
<dbReference type="Pfam" id="PF00266">
    <property type="entry name" value="Aminotran_5"/>
    <property type="match status" value="1"/>
</dbReference>
<comment type="cofactor">
    <cofactor evidence="1 7">
        <name>pyridoxal 5'-phosphate</name>
        <dbReference type="ChEBI" id="CHEBI:597326"/>
    </cofactor>
</comment>
<dbReference type="InterPro" id="IPR015424">
    <property type="entry name" value="PyrdxlP-dep_Trfase"/>
</dbReference>
<evidence type="ECO:0000313" key="10">
    <source>
        <dbReference type="EMBL" id="PWD82305.1"/>
    </source>
</evidence>
<reference evidence="10 11" key="1">
    <citation type="journal article" date="2018" name="Genome Announc.">
        <title>Ignatzschineria cameli sp. nov., isolated from necrotic foot tissue of dromedaries (Camelus dromedarius) and associated maggots (Wohlfahrtia species) in Dubai.</title>
        <authorList>
            <person name="Tsang C.C."/>
            <person name="Tang J.Y."/>
            <person name="Fong J.Y."/>
            <person name="Kinne J."/>
            <person name="Lee H.H."/>
            <person name="Joseph M."/>
            <person name="Jose S."/>
            <person name="Schuster R.K."/>
            <person name="Tang Y."/>
            <person name="Sivakumar S."/>
            <person name="Chen J.H."/>
            <person name="Teng J.L."/>
            <person name="Lau S.K."/>
            <person name="Wernery U."/>
            <person name="Woo P.C."/>
        </authorList>
    </citation>
    <scope>NUCLEOTIDE SEQUENCE [LARGE SCALE GENOMIC DNA]</scope>
    <source>
        <strain evidence="10 11">KCTC 22643</strain>
    </source>
</reference>
<dbReference type="CDD" id="cd06453">
    <property type="entry name" value="SufS_like"/>
    <property type="match status" value="1"/>
</dbReference>
<sequence length="405" mass="44852">MIALPEIRQQFPIFSETVKGAPVAFLDTGASAQKPQVVIDAEREVYEKYYANIHRGVYFFSEKSTQEYELVRDVVRKFIGAEDSREVIFTKGTTESINLVAQSYGRMVLEPGDIVIISEMEHHANIVPWQMICNERGAELKVIPINDQGELLLDQYLEMLSERVKIVSVTQVSNVLGTINDVKYIIEAAHKVGAKVLIDGAQGAVHQPLNVTELDVDFYAFSAHKLYGPTGVGILYGKRELLEAMPPYQTGGDMIDLVTFEKTTFAPLPNKFEAGTPNIAGVIAFGKALEWVEEIGFETITAHEDALLDYTMAQLAEIPEVRVIGTAKEKVGVISFVVKGIHPHDIGTLLDHEGVAIRVGHHCAQPLMRRMDVPATARISFGIYNNSEDVDRLIAGLKKIIKLFG</sequence>
<proteinExistence type="inferred from homology"/>
<dbReference type="Gene3D" id="3.90.1150.10">
    <property type="entry name" value="Aspartate Aminotransferase, domain 1"/>
    <property type="match status" value="1"/>
</dbReference>
<evidence type="ECO:0000256" key="7">
    <source>
        <dbReference type="RuleBase" id="RU004504"/>
    </source>
</evidence>
<dbReference type="NCBIfam" id="TIGR01979">
    <property type="entry name" value="sufS"/>
    <property type="match status" value="1"/>
</dbReference>
<dbReference type="GO" id="GO:0006534">
    <property type="term" value="P:cysteine metabolic process"/>
    <property type="evidence" value="ECO:0007669"/>
    <property type="project" value="UniProtKB-UniRule"/>
</dbReference>
<protein>
    <recommendedName>
        <fullName evidence="3 8">Cysteine desulfurase</fullName>
        <ecNumber evidence="3 8">2.8.1.7</ecNumber>
    </recommendedName>
</protein>
<dbReference type="InterPro" id="IPR015422">
    <property type="entry name" value="PyrdxlP-dep_Trfase_small"/>
</dbReference>
<name>A0A2U2AI16_9GAMM</name>
<comment type="function">
    <text evidence="8">Catalyzes the removal of elemental sulfur and selenium atoms from L-cysteine, L-cystine, L-selenocysteine, and L-selenocystine to produce L-alanine.</text>
</comment>
<keyword evidence="5 8" id="KW-0663">Pyridoxal phosphate</keyword>
<dbReference type="EC" id="2.8.1.7" evidence="3 8"/>